<dbReference type="PANTHER" id="PTHR40393">
    <property type="entry name" value="LYSINE BIOSYNTHESIS PROTEIN-RELATED-RELATED"/>
    <property type="match status" value="1"/>
</dbReference>
<accession>S5TV34</accession>
<dbReference type="Pfam" id="PF21344">
    <property type="entry name" value="Zn_ribbon_LysW"/>
    <property type="match status" value="1"/>
</dbReference>
<proteinExistence type="predicted"/>
<dbReference type="PANTHER" id="PTHR40393:SF1">
    <property type="entry name" value="LYSINE BIOSYNTHESIS PROTEIN-RELATED"/>
    <property type="match status" value="1"/>
</dbReference>
<dbReference type="AlphaFoldDB" id="S5TV34"/>
<dbReference type="EMBL" id="KF264557">
    <property type="protein sequence ID" value="AGS49851.1"/>
    <property type="molecule type" value="Genomic_DNA"/>
</dbReference>
<protein>
    <recommendedName>
        <fullName evidence="2">Lysine biosynthesis protein LysW</fullName>
    </recommendedName>
</protein>
<dbReference type="InterPro" id="IPR005906">
    <property type="entry name" value="LysW"/>
</dbReference>
<reference evidence="1" key="1">
    <citation type="journal article" date="2013" name="Proc. Natl. Acad. Sci. U.S.A.">
        <title>Mapping gene clusters within arrayed metagenomic libraries to expand the structural diversity of biomedically relevant natural products.</title>
        <authorList>
            <person name="Owen J.G."/>
            <person name="Reddy B.V."/>
            <person name="Ternei M.A."/>
            <person name="Charlop-Powers Z."/>
            <person name="Calle P.Y."/>
            <person name="Kim J.H."/>
            <person name="Brady S.F."/>
        </authorList>
    </citation>
    <scope>NUCLEOTIDE SEQUENCE</scope>
</reference>
<dbReference type="Gene3D" id="2.20.28.160">
    <property type="match status" value="1"/>
</dbReference>
<evidence type="ECO:0000313" key="1">
    <source>
        <dbReference type="EMBL" id="AGS49851.1"/>
    </source>
</evidence>
<evidence type="ECO:0008006" key="2">
    <source>
        <dbReference type="Google" id="ProtNLM"/>
    </source>
</evidence>
<sequence>MTTIEQSVCPECNAVVPVAETAQPTEILVCPGCSADLEVLATGPAVLAVAPEVEEDWGE</sequence>
<name>S5TV34_9BACT</name>
<organism evidence="1">
    <name type="scientific">uncultured bacterium esnapd17</name>
    <dbReference type="NCBI Taxonomy" id="1366598"/>
    <lineage>
        <taxon>Bacteria</taxon>
        <taxon>environmental samples</taxon>
    </lineage>
</organism>